<protein>
    <recommendedName>
        <fullName evidence="2">HTH CENPB-type domain-containing protein</fullName>
    </recommendedName>
</protein>
<evidence type="ECO:0000313" key="3">
    <source>
        <dbReference type="EMBL" id="KAK6209094.1"/>
    </source>
</evidence>
<evidence type="ECO:0000256" key="1">
    <source>
        <dbReference type="ARBA" id="ARBA00023125"/>
    </source>
</evidence>
<dbReference type="Gene3D" id="3.30.420.10">
    <property type="entry name" value="Ribonuclease H-like superfamily/Ribonuclease H"/>
    <property type="match status" value="2"/>
</dbReference>
<evidence type="ECO:0000313" key="4">
    <source>
        <dbReference type="EMBL" id="KAK6218077.1"/>
    </source>
</evidence>
<name>A0AAV9SZ29_9PEZI</name>
<dbReference type="InterPro" id="IPR050863">
    <property type="entry name" value="CenT-Element_Derived"/>
</dbReference>
<gene>
    <name evidence="4" type="ORF">QIS74_06588</name>
    <name evidence="3" type="ORF">QIS74_12008</name>
</gene>
<evidence type="ECO:0000259" key="2">
    <source>
        <dbReference type="PROSITE" id="PS51253"/>
    </source>
</evidence>
<dbReference type="Proteomes" id="UP001327957">
    <property type="component" value="Unassembled WGS sequence"/>
</dbReference>
<dbReference type="InterPro" id="IPR036397">
    <property type="entry name" value="RNaseH_sf"/>
</dbReference>
<comment type="caution">
    <text evidence="3">The sequence shown here is derived from an EMBL/GenBank/DDBJ whole genome shotgun (WGS) entry which is preliminary data.</text>
</comment>
<keyword evidence="5" id="KW-1185">Reference proteome</keyword>
<organism evidence="3 5">
    <name type="scientific">Colletotrichum tabaci</name>
    <dbReference type="NCBI Taxonomy" id="1209068"/>
    <lineage>
        <taxon>Eukaryota</taxon>
        <taxon>Fungi</taxon>
        <taxon>Dikarya</taxon>
        <taxon>Ascomycota</taxon>
        <taxon>Pezizomycotina</taxon>
        <taxon>Sordariomycetes</taxon>
        <taxon>Hypocreomycetidae</taxon>
        <taxon>Glomerellales</taxon>
        <taxon>Glomerellaceae</taxon>
        <taxon>Colletotrichum</taxon>
        <taxon>Colletotrichum destructivum species complex</taxon>
    </lineage>
</organism>
<keyword evidence="1" id="KW-0238">DNA-binding</keyword>
<dbReference type="GO" id="GO:0003677">
    <property type="term" value="F:DNA binding"/>
    <property type="evidence" value="ECO:0007669"/>
    <property type="project" value="UniProtKB-KW"/>
</dbReference>
<dbReference type="InterPro" id="IPR004875">
    <property type="entry name" value="DDE_SF_endonuclease_dom"/>
</dbReference>
<dbReference type="PROSITE" id="PS51253">
    <property type="entry name" value="HTH_CENPB"/>
    <property type="match status" value="1"/>
</dbReference>
<sequence length="546" mass="62745">MADRLLRDRGARRVGTNWASNFVRRRPELQTRFNRRIDYQRVLCEDPDAYRAWFSLVQNTIAKYGIDDTDIYNFDETGFAMGKMSSEMVVTASERRGKPRGAQQGNQEWVTVIQGIGSCGYSIPPYIIFAGKVHLDSWTCDSPLPPDWVITLTENGWTTNEKGLEWVQHFDFHTRSRTKGAYRLLILDGHESHHSVDFELYCKEQNIITLCMPPHSSHKLQPLDVGCFSPLKRAYSQEIEVLMRVHITHIAKEDFLPAFYKAYDKAMTTSNIQAGFRATGLVPYDPEYVISQLDVKLLAKYGILDDDIYNFDETGFLMGMLSHAKVVTTSDRKGRPRTKKPGNREWVSVIQGVCADDWAMPPYVIVKGKYHLLSWYINGQFPATWRIHPSENGWTTNDIGLDWLQHFNQCTRTRTKGSHRLLILDGHNSHKSTDFDEYCKEQSIIALFMPPHSSHELQPLDVGCFSPLKYSYGKEIEKMMRMQISHITKDDFFPAFKAAFFASMGENNVRAAKDANTIKLTAKQPRLLGRKDTNYSTRGRTKCFFP</sequence>
<accession>A0AAV9SZ29</accession>
<reference evidence="3 5" key="1">
    <citation type="submission" date="2023-04" db="EMBL/GenBank/DDBJ databases">
        <title>Colletotrichum tabacum stain YC1 causing leaf anthracnose on Nicotiana tabacum(L.) cv.</title>
        <authorList>
            <person name="Ji Z."/>
            <person name="Wang M."/>
            <person name="Zhang J."/>
            <person name="Wang N."/>
            <person name="Zhou Z."/>
        </authorList>
    </citation>
    <scope>NUCLEOTIDE SEQUENCE [LARGE SCALE GENOMIC DNA]</scope>
    <source>
        <strain evidence="3 5">YC1</strain>
    </source>
</reference>
<dbReference type="GO" id="GO:0005634">
    <property type="term" value="C:nucleus"/>
    <property type="evidence" value="ECO:0007669"/>
    <property type="project" value="TreeGrafter"/>
</dbReference>
<dbReference type="PANTHER" id="PTHR19303">
    <property type="entry name" value="TRANSPOSON"/>
    <property type="match status" value="1"/>
</dbReference>
<evidence type="ECO:0000313" key="5">
    <source>
        <dbReference type="Proteomes" id="UP001327957"/>
    </source>
</evidence>
<dbReference type="Pfam" id="PF03184">
    <property type="entry name" value="DDE_1"/>
    <property type="match status" value="2"/>
</dbReference>
<dbReference type="EMBL" id="JASAOK010000048">
    <property type="protein sequence ID" value="KAK6209094.1"/>
    <property type="molecule type" value="Genomic_DNA"/>
</dbReference>
<dbReference type="InterPro" id="IPR006600">
    <property type="entry name" value="HTH_CenpB_DNA-bd_dom"/>
</dbReference>
<dbReference type="PANTHER" id="PTHR19303:SF62">
    <property type="entry name" value="HTH CENPB-TYPE DOMAIN-CONTAINING PROTEIN-RELATED"/>
    <property type="match status" value="1"/>
</dbReference>
<feature type="domain" description="HTH CENPB-type" evidence="2">
    <location>
        <begin position="1"/>
        <end position="32"/>
    </location>
</feature>
<proteinExistence type="predicted"/>
<dbReference type="EMBL" id="JASAOK010000036">
    <property type="protein sequence ID" value="KAK6218077.1"/>
    <property type="molecule type" value="Genomic_DNA"/>
</dbReference>
<dbReference type="AlphaFoldDB" id="A0AAV9SZ29"/>